<evidence type="ECO:0000313" key="2">
    <source>
        <dbReference type="Proteomes" id="UP001302602"/>
    </source>
</evidence>
<name>A0AAN6Z6S3_9PEZI</name>
<dbReference type="Proteomes" id="UP001302602">
    <property type="component" value="Unassembled WGS sequence"/>
</dbReference>
<dbReference type="EMBL" id="MU853224">
    <property type="protein sequence ID" value="KAK4127805.1"/>
    <property type="molecule type" value="Genomic_DNA"/>
</dbReference>
<reference evidence="1" key="1">
    <citation type="journal article" date="2023" name="Mol. Phylogenet. Evol.">
        <title>Genome-scale phylogeny and comparative genomics of the fungal order Sordariales.</title>
        <authorList>
            <person name="Hensen N."/>
            <person name="Bonometti L."/>
            <person name="Westerberg I."/>
            <person name="Brannstrom I.O."/>
            <person name="Guillou S."/>
            <person name="Cros-Aarteil S."/>
            <person name="Calhoun S."/>
            <person name="Haridas S."/>
            <person name="Kuo A."/>
            <person name="Mondo S."/>
            <person name="Pangilinan J."/>
            <person name="Riley R."/>
            <person name="LaButti K."/>
            <person name="Andreopoulos B."/>
            <person name="Lipzen A."/>
            <person name="Chen C."/>
            <person name="Yan M."/>
            <person name="Daum C."/>
            <person name="Ng V."/>
            <person name="Clum A."/>
            <person name="Steindorff A."/>
            <person name="Ohm R.A."/>
            <person name="Martin F."/>
            <person name="Silar P."/>
            <person name="Natvig D.O."/>
            <person name="Lalanne C."/>
            <person name="Gautier V."/>
            <person name="Ament-Velasquez S.L."/>
            <person name="Kruys A."/>
            <person name="Hutchinson M.I."/>
            <person name="Powell A.J."/>
            <person name="Barry K."/>
            <person name="Miller A.N."/>
            <person name="Grigoriev I.V."/>
            <person name="Debuchy R."/>
            <person name="Gladieux P."/>
            <person name="Hiltunen Thoren M."/>
            <person name="Johannesson H."/>
        </authorList>
    </citation>
    <scope>NUCLEOTIDE SEQUENCE</scope>
    <source>
        <strain evidence="1">CBS 731.68</strain>
    </source>
</reference>
<comment type="caution">
    <text evidence="1">The sequence shown here is derived from an EMBL/GenBank/DDBJ whole genome shotgun (WGS) entry which is preliminary data.</text>
</comment>
<sequence>MSQDWRTEEGPRAGVPFCPLPPSHLFTSNKPHPPFASIQYPPSHWVPVLLHGHSSSSSRIDIPKP</sequence>
<evidence type="ECO:0000313" key="1">
    <source>
        <dbReference type="EMBL" id="KAK4127805.1"/>
    </source>
</evidence>
<organism evidence="1 2">
    <name type="scientific">Parathielavia appendiculata</name>
    <dbReference type="NCBI Taxonomy" id="2587402"/>
    <lineage>
        <taxon>Eukaryota</taxon>
        <taxon>Fungi</taxon>
        <taxon>Dikarya</taxon>
        <taxon>Ascomycota</taxon>
        <taxon>Pezizomycotina</taxon>
        <taxon>Sordariomycetes</taxon>
        <taxon>Sordariomycetidae</taxon>
        <taxon>Sordariales</taxon>
        <taxon>Chaetomiaceae</taxon>
        <taxon>Parathielavia</taxon>
    </lineage>
</organism>
<keyword evidence="2" id="KW-1185">Reference proteome</keyword>
<dbReference type="RefSeq" id="XP_062651576.1">
    <property type="nucleotide sequence ID" value="XM_062786308.1"/>
</dbReference>
<dbReference type="GeneID" id="87823074"/>
<dbReference type="AlphaFoldDB" id="A0AAN6Z6S3"/>
<accession>A0AAN6Z6S3</accession>
<reference evidence="1" key="2">
    <citation type="submission" date="2023-05" db="EMBL/GenBank/DDBJ databases">
        <authorList>
            <consortium name="Lawrence Berkeley National Laboratory"/>
            <person name="Steindorff A."/>
            <person name="Hensen N."/>
            <person name="Bonometti L."/>
            <person name="Westerberg I."/>
            <person name="Brannstrom I.O."/>
            <person name="Guillou S."/>
            <person name="Cros-Aarteil S."/>
            <person name="Calhoun S."/>
            <person name="Haridas S."/>
            <person name="Kuo A."/>
            <person name="Mondo S."/>
            <person name="Pangilinan J."/>
            <person name="Riley R."/>
            <person name="Labutti K."/>
            <person name="Andreopoulos B."/>
            <person name="Lipzen A."/>
            <person name="Chen C."/>
            <person name="Yanf M."/>
            <person name="Daum C."/>
            <person name="Ng V."/>
            <person name="Clum A."/>
            <person name="Ohm R."/>
            <person name="Martin F."/>
            <person name="Silar P."/>
            <person name="Natvig D."/>
            <person name="Lalanne C."/>
            <person name="Gautier V."/>
            <person name="Ament-Velasquez S.L."/>
            <person name="Kruys A."/>
            <person name="Hutchinson M.I."/>
            <person name="Powell A.J."/>
            <person name="Barry K."/>
            <person name="Miller A.N."/>
            <person name="Grigoriev I.V."/>
            <person name="Debuchy R."/>
            <person name="Gladieux P."/>
            <person name="Thoren M.H."/>
            <person name="Johannesson H."/>
        </authorList>
    </citation>
    <scope>NUCLEOTIDE SEQUENCE</scope>
    <source>
        <strain evidence="1">CBS 731.68</strain>
    </source>
</reference>
<proteinExistence type="predicted"/>
<gene>
    <name evidence="1" type="ORF">N657DRAFT_228646</name>
</gene>
<protein>
    <submittedName>
        <fullName evidence="1">Uncharacterized protein</fullName>
    </submittedName>
</protein>